<comment type="subcellular location">
    <subcellularLocation>
        <location evidence="1">Cell membrane</location>
    </subcellularLocation>
</comment>
<dbReference type="GO" id="GO:0005886">
    <property type="term" value="C:plasma membrane"/>
    <property type="evidence" value="ECO:0007669"/>
    <property type="project" value="UniProtKB-SubCell"/>
</dbReference>
<dbReference type="PANTHER" id="PTHR19433">
    <property type="entry name" value="T-CELL RECEPTOR ALPHA CHAIN V REGION-RELATED"/>
    <property type="match status" value="1"/>
</dbReference>
<keyword evidence="7" id="KW-0325">Glycoprotein</keyword>
<evidence type="ECO:0000256" key="4">
    <source>
        <dbReference type="ARBA" id="ARBA00022859"/>
    </source>
</evidence>
<dbReference type="SMART" id="SM00409">
    <property type="entry name" value="IG"/>
    <property type="match status" value="2"/>
</dbReference>
<dbReference type="InterPro" id="IPR013783">
    <property type="entry name" value="Ig-like_fold"/>
</dbReference>
<dbReference type="GeneTree" id="ENSGT01030000234530"/>
<dbReference type="CDD" id="cd00099">
    <property type="entry name" value="IgV"/>
    <property type="match status" value="1"/>
</dbReference>
<name>A0A3P9PIR0_POERE</name>
<feature type="signal peptide" evidence="8">
    <location>
        <begin position="1"/>
        <end position="16"/>
    </location>
</feature>
<dbReference type="Gene3D" id="2.60.40.10">
    <property type="entry name" value="Immunoglobulins"/>
    <property type="match status" value="2"/>
</dbReference>
<evidence type="ECO:0000313" key="11">
    <source>
        <dbReference type="Proteomes" id="UP000242638"/>
    </source>
</evidence>
<keyword evidence="4" id="KW-0391">Immunity</keyword>
<evidence type="ECO:0000256" key="5">
    <source>
        <dbReference type="ARBA" id="ARBA00023136"/>
    </source>
</evidence>
<sequence length="319" mass="36160">MTIILYTLLLFPIGRCTQEYTTKTVSVGEDVTLTCSRRHNSSGFLFWMKVVAGNLPEVLGATYTFDSNIANFTPHITTKQEPGTFLLHIKQTELKDTAFYYCEEIIELQKSLWNVTFLKVKGPEAEITTVVQELPSLPVHQTDAVALQCLVQSESDDHTSSDHHSVHWFKANDDESHSTKLYVHGKSKSKCERIPETPSVRKCVHNFSLSDVGSSDAGTYYCAVVTCGHLLFGKGTKLEIEGIITNVRFKLFLVQKLFCNEAKILNNQSEMSDLVSFLHHHVLFFSCRQMKIEREAQRQRRDKSSTLVSGRWDMNSSVI</sequence>
<dbReference type="SMART" id="SM00406">
    <property type="entry name" value="IGv"/>
    <property type="match status" value="2"/>
</dbReference>
<dbReference type="PROSITE" id="PS50835">
    <property type="entry name" value="IG_LIKE"/>
    <property type="match status" value="2"/>
</dbReference>
<dbReference type="Ensembl" id="ENSPRET00000021818.1">
    <property type="protein sequence ID" value="ENSPREP00000021593.1"/>
    <property type="gene ID" value="ENSPREG00000014588.1"/>
</dbReference>
<organism evidence="10 11">
    <name type="scientific">Poecilia reticulata</name>
    <name type="common">Guppy</name>
    <name type="synonym">Acanthophacelus reticulatus</name>
    <dbReference type="NCBI Taxonomy" id="8081"/>
    <lineage>
        <taxon>Eukaryota</taxon>
        <taxon>Metazoa</taxon>
        <taxon>Chordata</taxon>
        <taxon>Craniata</taxon>
        <taxon>Vertebrata</taxon>
        <taxon>Euteleostomi</taxon>
        <taxon>Actinopterygii</taxon>
        <taxon>Neopterygii</taxon>
        <taxon>Teleostei</taxon>
        <taxon>Neoteleostei</taxon>
        <taxon>Acanthomorphata</taxon>
        <taxon>Ovalentaria</taxon>
        <taxon>Atherinomorphae</taxon>
        <taxon>Cyprinodontiformes</taxon>
        <taxon>Poeciliidae</taxon>
        <taxon>Poeciliinae</taxon>
        <taxon>Poecilia</taxon>
    </lineage>
</organism>
<evidence type="ECO:0000256" key="8">
    <source>
        <dbReference type="SAM" id="SignalP"/>
    </source>
</evidence>
<feature type="domain" description="Ig-like" evidence="9">
    <location>
        <begin position="123"/>
        <end position="224"/>
    </location>
</feature>
<dbReference type="InterPro" id="IPR003599">
    <property type="entry name" value="Ig_sub"/>
</dbReference>
<dbReference type="InterPro" id="IPR007110">
    <property type="entry name" value="Ig-like_dom"/>
</dbReference>
<dbReference type="GO" id="GO:0002376">
    <property type="term" value="P:immune system process"/>
    <property type="evidence" value="ECO:0007669"/>
    <property type="project" value="UniProtKB-KW"/>
</dbReference>
<reference evidence="10" key="3">
    <citation type="submission" date="2025-09" db="UniProtKB">
        <authorList>
            <consortium name="Ensembl"/>
        </authorList>
    </citation>
    <scope>IDENTIFICATION</scope>
    <source>
        <strain evidence="10">Guanapo</strain>
    </source>
</reference>
<evidence type="ECO:0000256" key="6">
    <source>
        <dbReference type="ARBA" id="ARBA00023157"/>
    </source>
</evidence>
<keyword evidence="6" id="KW-1015">Disulfide bond</keyword>
<dbReference type="SUPFAM" id="SSF48726">
    <property type="entry name" value="Immunoglobulin"/>
    <property type="match status" value="2"/>
</dbReference>
<dbReference type="InterPro" id="IPR052051">
    <property type="entry name" value="TCR_complex_component"/>
</dbReference>
<dbReference type="Proteomes" id="UP000242638">
    <property type="component" value="Unassembled WGS sequence"/>
</dbReference>
<reference evidence="11" key="1">
    <citation type="submission" date="2013-11" db="EMBL/GenBank/DDBJ databases">
        <title>The genomic landscape of the Guanapo guppy.</title>
        <authorList>
            <person name="Kuenstner A."/>
            <person name="Dreyer C."/>
        </authorList>
    </citation>
    <scope>NUCLEOTIDE SEQUENCE</scope>
    <source>
        <strain evidence="11">Guanapo</strain>
    </source>
</reference>
<feature type="domain" description="Ig-like" evidence="9">
    <location>
        <begin position="12"/>
        <end position="102"/>
    </location>
</feature>
<evidence type="ECO:0000256" key="1">
    <source>
        <dbReference type="ARBA" id="ARBA00004236"/>
    </source>
</evidence>
<accession>A0A3P9PIR0</accession>
<dbReference type="InterPro" id="IPR036179">
    <property type="entry name" value="Ig-like_dom_sf"/>
</dbReference>
<keyword evidence="5" id="KW-0472">Membrane</keyword>
<dbReference type="InterPro" id="IPR013106">
    <property type="entry name" value="Ig_V-set"/>
</dbReference>
<evidence type="ECO:0000256" key="3">
    <source>
        <dbReference type="ARBA" id="ARBA00022729"/>
    </source>
</evidence>
<protein>
    <recommendedName>
        <fullName evidence="9">Ig-like domain-containing protein</fullName>
    </recommendedName>
</protein>
<keyword evidence="11" id="KW-1185">Reference proteome</keyword>
<evidence type="ECO:0000313" key="10">
    <source>
        <dbReference type="Ensembl" id="ENSPREP00000021593.1"/>
    </source>
</evidence>
<dbReference type="AlphaFoldDB" id="A0A3P9PIR0"/>
<dbReference type="Pfam" id="PF07686">
    <property type="entry name" value="V-set"/>
    <property type="match status" value="2"/>
</dbReference>
<dbReference type="GO" id="GO:0009617">
    <property type="term" value="P:response to bacterium"/>
    <property type="evidence" value="ECO:0007669"/>
    <property type="project" value="TreeGrafter"/>
</dbReference>
<evidence type="ECO:0000256" key="2">
    <source>
        <dbReference type="ARBA" id="ARBA00022475"/>
    </source>
</evidence>
<dbReference type="Bgee" id="ENSPREG00000014588">
    <property type="expression patterns" value="Expressed in head"/>
</dbReference>
<dbReference type="PANTHER" id="PTHR19433:SF133">
    <property type="entry name" value="IMMUNE-TYPE RECEPTOR 5 PRECURSOR-RELATED"/>
    <property type="match status" value="1"/>
</dbReference>
<proteinExistence type="predicted"/>
<dbReference type="OMA" id="AGRCMDD"/>
<reference evidence="10" key="2">
    <citation type="submission" date="2025-08" db="UniProtKB">
        <authorList>
            <consortium name="Ensembl"/>
        </authorList>
    </citation>
    <scope>IDENTIFICATION</scope>
    <source>
        <strain evidence="10">Guanapo</strain>
    </source>
</reference>
<feature type="chain" id="PRO_5018187621" description="Ig-like domain-containing protein" evidence="8">
    <location>
        <begin position="17"/>
        <end position="319"/>
    </location>
</feature>
<evidence type="ECO:0000259" key="9">
    <source>
        <dbReference type="PROSITE" id="PS50835"/>
    </source>
</evidence>
<evidence type="ECO:0000256" key="7">
    <source>
        <dbReference type="ARBA" id="ARBA00023180"/>
    </source>
</evidence>
<keyword evidence="2" id="KW-1003">Cell membrane</keyword>
<keyword evidence="3 8" id="KW-0732">Signal</keyword>